<dbReference type="STRING" id="1656094.BFC18_19090"/>
<keyword evidence="4" id="KW-0410">Iron transport</keyword>
<dbReference type="InterPro" id="IPR012910">
    <property type="entry name" value="Plug_dom"/>
</dbReference>
<feature type="short sequence motif" description="TonB C-terminal box" evidence="13">
    <location>
        <begin position="666"/>
        <end position="683"/>
    </location>
</feature>
<keyword evidence="6 15" id="KW-0732">Signal</keyword>
<evidence type="ECO:0000256" key="12">
    <source>
        <dbReference type="PROSITE-ProRule" id="PRU01360"/>
    </source>
</evidence>
<evidence type="ECO:0000256" key="7">
    <source>
        <dbReference type="ARBA" id="ARBA00023004"/>
    </source>
</evidence>
<evidence type="ECO:0000256" key="5">
    <source>
        <dbReference type="ARBA" id="ARBA00022692"/>
    </source>
</evidence>
<keyword evidence="19" id="KW-1185">Reference proteome</keyword>
<keyword evidence="3 12" id="KW-1134">Transmembrane beta strand</keyword>
<dbReference type="SUPFAM" id="SSF56935">
    <property type="entry name" value="Porins"/>
    <property type="match status" value="1"/>
</dbReference>
<accession>A0A1E7Z5T8</accession>
<evidence type="ECO:0000256" key="10">
    <source>
        <dbReference type="ARBA" id="ARBA00023136"/>
    </source>
</evidence>
<evidence type="ECO:0000256" key="1">
    <source>
        <dbReference type="ARBA" id="ARBA00004571"/>
    </source>
</evidence>
<dbReference type="GO" id="GO:0009279">
    <property type="term" value="C:cell outer membrane"/>
    <property type="evidence" value="ECO:0007669"/>
    <property type="project" value="UniProtKB-SubCell"/>
</dbReference>
<reference evidence="18 19" key="1">
    <citation type="submission" date="2016-08" db="EMBL/GenBank/DDBJ databases">
        <authorList>
            <person name="Seilhamer J.J."/>
        </authorList>
    </citation>
    <scope>NUCLEOTIDE SEQUENCE [LARGE SCALE GENOMIC DNA]</scope>
    <source>
        <strain evidence="18 19">KCTC 42603</strain>
    </source>
</reference>
<evidence type="ECO:0000256" key="4">
    <source>
        <dbReference type="ARBA" id="ARBA00022496"/>
    </source>
</evidence>
<evidence type="ECO:0000256" key="11">
    <source>
        <dbReference type="ARBA" id="ARBA00023237"/>
    </source>
</evidence>
<dbReference type="Pfam" id="PF07715">
    <property type="entry name" value="Plug"/>
    <property type="match status" value="1"/>
</dbReference>
<sequence length="683" mass="76690">MKKSTLLLAILATPAFADNDTDIEKITVTGDFRATSLEQLSASASVFGEDRLDSRQASHVENMLNVAPNVNFASGASRGRFIQIRGIGERSQFAEPINPSVSFMVDDFDFSGLAAAGVLFDTRQLEVYRGPQATVFGAGSLAGAVKIVSHAADADDSHFEFELGNTSLMRIEGAHSVQVSEDFAIRLAGVHNSSDGFVENDFLERDDTNNIDESAVRIAAQWNISSKTSLNADLRWYDVNNGYDAFSLDNNRHTLSDEPGFDDQLTKGISLHLNHQLDAGLLEVIATAANHDIAYGYDEDWTYDGFHPWGYTSFDAYFRDIQQRSAEVRFTSADDKKLFGDTTTWVVGARINRSEQNLLREYTYADGDFISQFEPTTTAVYGQLDTQLNDSWLLTTALRVEEYSQKYNDNAGLDSEDDSSMVGGKVALTYDWDGDFVYASVSRGYKAAGVNFDEQVSEARRFYDTEYNWNYEVGYKGQLFDPAITARFAVFYMDRQDTQVNDYDVQTREDGSAAFIDLTANADVGTNKGAEAELSWQVSDAWTLQSSVGYLSATFEGYETADGAYVDEQRQAQSPKFTANLFSEFWLTDEWVWRADMDFKDEYRFSDSHDETAPAATLFNTDITWVRGDWRTTLWVRNLTDKTYYTRGFGGFSNDPRDEYAFAEPYYQLGDGRQFGVTLRVQF</sequence>
<keyword evidence="7" id="KW-0408">Iron</keyword>
<organism evidence="18 19">
    <name type="scientific">Alteromonas confluentis</name>
    <dbReference type="NCBI Taxonomy" id="1656094"/>
    <lineage>
        <taxon>Bacteria</taxon>
        <taxon>Pseudomonadati</taxon>
        <taxon>Pseudomonadota</taxon>
        <taxon>Gammaproteobacteria</taxon>
        <taxon>Alteromonadales</taxon>
        <taxon>Alteromonadaceae</taxon>
        <taxon>Alteromonas/Salinimonas group</taxon>
        <taxon>Alteromonas</taxon>
    </lineage>
</organism>
<dbReference type="Pfam" id="PF00593">
    <property type="entry name" value="TonB_dep_Rec_b-barrel"/>
    <property type="match status" value="1"/>
</dbReference>
<dbReference type="Proteomes" id="UP000175691">
    <property type="component" value="Unassembled WGS sequence"/>
</dbReference>
<feature type="domain" description="TonB-dependent receptor-like beta-barrel" evidence="16">
    <location>
        <begin position="223"/>
        <end position="639"/>
    </location>
</feature>
<keyword evidence="11 12" id="KW-0998">Cell outer membrane</keyword>
<evidence type="ECO:0000256" key="9">
    <source>
        <dbReference type="ARBA" id="ARBA00023077"/>
    </source>
</evidence>
<dbReference type="PROSITE" id="PS52016">
    <property type="entry name" value="TONB_DEPENDENT_REC_3"/>
    <property type="match status" value="1"/>
</dbReference>
<comment type="caution">
    <text evidence="18">The sequence shown here is derived from an EMBL/GenBank/DDBJ whole genome shotgun (WGS) entry which is preliminary data.</text>
</comment>
<comment type="similarity">
    <text evidence="12 14">Belongs to the TonB-dependent receptor family.</text>
</comment>
<evidence type="ECO:0000256" key="2">
    <source>
        <dbReference type="ARBA" id="ARBA00022448"/>
    </source>
</evidence>
<feature type="signal peptide" evidence="15">
    <location>
        <begin position="1"/>
        <end position="17"/>
    </location>
</feature>
<dbReference type="PANTHER" id="PTHR32552:SF81">
    <property type="entry name" value="TONB-DEPENDENT OUTER MEMBRANE RECEPTOR"/>
    <property type="match status" value="1"/>
</dbReference>
<evidence type="ECO:0000313" key="18">
    <source>
        <dbReference type="EMBL" id="OFC68860.1"/>
    </source>
</evidence>
<dbReference type="InterPro" id="IPR036942">
    <property type="entry name" value="Beta-barrel_TonB_sf"/>
</dbReference>
<keyword evidence="5 12" id="KW-0812">Transmembrane</keyword>
<name>A0A1E7Z5T8_9ALTE</name>
<dbReference type="PANTHER" id="PTHR32552">
    <property type="entry name" value="FERRICHROME IRON RECEPTOR-RELATED"/>
    <property type="match status" value="1"/>
</dbReference>
<dbReference type="GO" id="GO:0006826">
    <property type="term" value="P:iron ion transport"/>
    <property type="evidence" value="ECO:0007669"/>
    <property type="project" value="UniProtKB-KW"/>
</dbReference>
<evidence type="ECO:0000256" key="14">
    <source>
        <dbReference type="RuleBase" id="RU003357"/>
    </source>
</evidence>
<keyword evidence="18" id="KW-0675">Receptor</keyword>
<evidence type="ECO:0000256" key="15">
    <source>
        <dbReference type="SAM" id="SignalP"/>
    </source>
</evidence>
<feature type="domain" description="TonB-dependent receptor plug" evidence="17">
    <location>
        <begin position="38"/>
        <end position="144"/>
    </location>
</feature>
<dbReference type="PROSITE" id="PS01156">
    <property type="entry name" value="TONB_DEPENDENT_REC_2"/>
    <property type="match status" value="1"/>
</dbReference>
<dbReference type="EMBL" id="MDHN01000041">
    <property type="protein sequence ID" value="OFC68860.1"/>
    <property type="molecule type" value="Genomic_DNA"/>
</dbReference>
<dbReference type="OrthoDB" id="127311at2"/>
<proteinExistence type="inferred from homology"/>
<gene>
    <name evidence="18" type="ORF">BFC18_19090</name>
</gene>
<dbReference type="InterPro" id="IPR010917">
    <property type="entry name" value="TonB_rcpt_CS"/>
</dbReference>
<dbReference type="RefSeq" id="WP_070126963.1">
    <property type="nucleotide sequence ID" value="NZ_MDHN01000041.1"/>
</dbReference>
<evidence type="ECO:0000259" key="16">
    <source>
        <dbReference type="Pfam" id="PF00593"/>
    </source>
</evidence>
<keyword evidence="8" id="KW-0406">Ion transport</keyword>
<dbReference type="Gene3D" id="2.40.170.20">
    <property type="entry name" value="TonB-dependent receptor, beta-barrel domain"/>
    <property type="match status" value="1"/>
</dbReference>
<evidence type="ECO:0000256" key="8">
    <source>
        <dbReference type="ARBA" id="ARBA00023065"/>
    </source>
</evidence>
<keyword evidence="10 12" id="KW-0472">Membrane</keyword>
<evidence type="ECO:0000259" key="17">
    <source>
        <dbReference type="Pfam" id="PF07715"/>
    </source>
</evidence>
<evidence type="ECO:0000256" key="3">
    <source>
        <dbReference type="ARBA" id="ARBA00022452"/>
    </source>
</evidence>
<dbReference type="InterPro" id="IPR039426">
    <property type="entry name" value="TonB-dep_rcpt-like"/>
</dbReference>
<dbReference type="AlphaFoldDB" id="A0A1E7Z5T8"/>
<keyword evidence="2 12" id="KW-0813">Transport</keyword>
<comment type="subcellular location">
    <subcellularLocation>
        <location evidence="1 12">Cell outer membrane</location>
        <topology evidence="1 12">Multi-pass membrane protein</topology>
    </subcellularLocation>
</comment>
<evidence type="ECO:0000256" key="6">
    <source>
        <dbReference type="ARBA" id="ARBA00022729"/>
    </source>
</evidence>
<keyword evidence="9 14" id="KW-0798">TonB box</keyword>
<evidence type="ECO:0000256" key="13">
    <source>
        <dbReference type="PROSITE-ProRule" id="PRU10144"/>
    </source>
</evidence>
<evidence type="ECO:0000313" key="19">
    <source>
        <dbReference type="Proteomes" id="UP000175691"/>
    </source>
</evidence>
<protein>
    <submittedName>
        <fullName evidence="18">TonB-dependent receptor</fullName>
    </submittedName>
</protein>
<dbReference type="InterPro" id="IPR000531">
    <property type="entry name" value="Beta-barrel_TonB"/>
</dbReference>
<feature type="chain" id="PRO_5009209433" evidence="15">
    <location>
        <begin position="18"/>
        <end position="683"/>
    </location>
</feature>